<proteinExistence type="predicted"/>
<dbReference type="Proteomes" id="UP000663879">
    <property type="component" value="Unassembled WGS sequence"/>
</dbReference>
<comment type="caution">
    <text evidence="1">The sequence shown here is derived from an EMBL/GenBank/DDBJ whole genome shotgun (WGS) entry which is preliminary data.</text>
</comment>
<protein>
    <submittedName>
        <fullName evidence="1">Uncharacterized protein</fullName>
    </submittedName>
</protein>
<dbReference type="AlphaFoldDB" id="A0A814N8B2"/>
<reference evidence="1" key="1">
    <citation type="submission" date="2021-02" db="EMBL/GenBank/DDBJ databases">
        <authorList>
            <person name="Nowell W R."/>
        </authorList>
    </citation>
    <scope>NUCLEOTIDE SEQUENCE</scope>
    <source>
        <strain evidence="1">Ploen Becks lab</strain>
    </source>
</reference>
<name>A0A814N8B2_9BILA</name>
<sequence length="135" mass="16252">MEETWVGFNQVSWVCRGKNRRAISENKKPLFDIILWNVHSRINESLPRTNNFVESWHKAFSSMLNSHPLVYSLIDAFKKEQKKTEDLIIQLQTGIQYKRQPAYFILDKRIQELMKEYTIENFDNFYENLSLILEY</sequence>
<accession>A0A814N8B2</accession>
<evidence type="ECO:0000313" key="1">
    <source>
        <dbReference type="EMBL" id="CAF1089264.1"/>
    </source>
</evidence>
<organism evidence="1 2">
    <name type="scientific">Brachionus calyciflorus</name>
    <dbReference type="NCBI Taxonomy" id="104777"/>
    <lineage>
        <taxon>Eukaryota</taxon>
        <taxon>Metazoa</taxon>
        <taxon>Spiralia</taxon>
        <taxon>Gnathifera</taxon>
        <taxon>Rotifera</taxon>
        <taxon>Eurotatoria</taxon>
        <taxon>Monogononta</taxon>
        <taxon>Pseudotrocha</taxon>
        <taxon>Ploima</taxon>
        <taxon>Brachionidae</taxon>
        <taxon>Brachionus</taxon>
    </lineage>
</organism>
<gene>
    <name evidence="1" type="ORF">OXX778_LOCUS20585</name>
</gene>
<keyword evidence="2" id="KW-1185">Reference proteome</keyword>
<evidence type="ECO:0000313" key="2">
    <source>
        <dbReference type="Proteomes" id="UP000663879"/>
    </source>
</evidence>
<dbReference type="OrthoDB" id="10067596at2759"/>
<dbReference type="EMBL" id="CAJNOC010006965">
    <property type="protein sequence ID" value="CAF1089264.1"/>
    <property type="molecule type" value="Genomic_DNA"/>
</dbReference>